<feature type="region of interest" description="Disordered" evidence="2">
    <location>
        <begin position="927"/>
        <end position="952"/>
    </location>
</feature>
<name>A0A9P6IWT1_MORAP</name>
<feature type="compositionally biased region" description="Polar residues" evidence="2">
    <location>
        <begin position="1018"/>
        <end position="1031"/>
    </location>
</feature>
<feature type="coiled-coil region" evidence="1">
    <location>
        <begin position="976"/>
        <end position="1014"/>
    </location>
</feature>
<evidence type="ECO:0000256" key="1">
    <source>
        <dbReference type="SAM" id="Coils"/>
    </source>
</evidence>
<feature type="region of interest" description="Disordered" evidence="2">
    <location>
        <begin position="1"/>
        <end position="46"/>
    </location>
</feature>
<evidence type="ECO:0000313" key="3">
    <source>
        <dbReference type="EMBL" id="KAF9951370.1"/>
    </source>
</evidence>
<feature type="compositionally biased region" description="Low complexity" evidence="2">
    <location>
        <begin position="1032"/>
        <end position="1047"/>
    </location>
</feature>
<dbReference type="EMBL" id="JAAAHY010001209">
    <property type="protein sequence ID" value="KAF9951370.1"/>
    <property type="molecule type" value="Genomic_DNA"/>
</dbReference>
<feature type="coiled-coil region" evidence="1">
    <location>
        <begin position="53"/>
        <end position="208"/>
    </location>
</feature>
<feature type="non-terminal residue" evidence="3">
    <location>
        <position position="1089"/>
    </location>
</feature>
<organism evidence="3 4">
    <name type="scientific">Mortierella alpina</name>
    <name type="common">Oleaginous fungus</name>
    <name type="synonym">Mortierella renispora</name>
    <dbReference type="NCBI Taxonomy" id="64518"/>
    <lineage>
        <taxon>Eukaryota</taxon>
        <taxon>Fungi</taxon>
        <taxon>Fungi incertae sedis</taxon>
        <taxon>Mucoromycota</taxon>
        <taxon>Mortierellomycotina</taxon>
        <taxon>Mortierellomycetes</taxon>
        <taxon>Mortierellales</taxon>
        <taxon>Mortierellaceae</taxon>
        <taxon>Mortierella</taxon>
    </lineage>
</organism>
<feature type="region of interest" description="Disordered" evidence="2">
    <location>
        <begin position="1017"/>
        <end position="1061"/>
    </location>
</feature>
<feature type="compositionally biased region" description="Basic and acidic residues" evidence="2">
    <location>
        <begin position="927"/>
        <end position="938"/>
    </location>
</feature>
<feature type="coiled-coil region" evidence="1">
    <location>
        <begin position="460"/>
        <end position="487"/>
    </location>
</feature>
<reference evidence="3" key="1">
    <citation type="journal article" date="2020" name="Fungal Divers.">
        <title>Resolving the Mortierellaceae phylogeny through synthesis of multi-gene phylogenetics and phylogenomics.</title>
        <authorList>
            <person name="Vandepol N."/>
            <person name="Liber J."/>
            <person name="Desiro A."/>
            <person name="Na H."/>
            <person name="Kennedy M."/>
            <person name="Barry K."/>
            <person name="Grigoriev I.V."/>
            <person name="Miller A.N."/>
            <person name="O'Donnell K."/>
            <person name="Stajich J.E."/>
            <person name="Bonito G."/>
        </authorList>
    </citation>
    <scope>NUCLEOTIDE SEQUENCE</scope>
    <source>
        <strain evidence="3">CK1249</strain>
    </source>
</reference>
<proteinExistence type="predicted"/>
<protein>
    <submittedName>
        <fullName evidence="3">Uncharacterized protein</fullName>
    </submittedName>
</protein>
<sequence>MESNRASMDFAGSETSGHDTIATASHEAPPPHSPAALSSIHAGTPNASDALTTHILQTENEQLKQQIQTMSAQFRTLETNAANAELLKAQHEEMRHQIAQMHASLAEATAAQQQSLRSHTRQLESIQEENRRLQAELEQARHHVQDHSSSLTRCESLEAELAQMRLHCQEYDTLSVELERLASVRQENERLRQELQDTQQQLLRDNRSHLSSSPITISSDGVLYSPEQLSKEAEGLRRQLKGQRDEMKEWQERVKRSETERRDLFAKIEHLERSLADAEKHRNEQKSHQAMKDEAYKVIQERLVASFEEEKAQYMDEEAFKMVKLEHRYNLVKEELEALRAKAAEDDQRQQENSQRQAQEQESARVQALLEEQDILKGSMAKLQEHVLLLECDLDAARKSEMAAQELKKSEELWKASVVAVENQRIALQKELDDCKALLNDPSRSGTSAPVDGEQESQERASLTAALELSRKREQELKKELALASQTIKESVLMQRRSSVDKDQSMHHQIELDRLSELAAKQQENLIAAQEERMHTEDLLQRAQIELMAAKAEISQLEATLQSGSAGGSPDTDLRKEMEEARQDLLNLQKELREREELLEELRSQQKDESGDRSEWLQQEQEWTSRVSDLTLQLEHTMAANQQLQQRLEDAERSLHGSISTSTAMSSDLEAQVRTLTEQLEQEKKLSGDRSDQLEMQLERAMNLLSEKQREAEQTSLELAAFKHQIVLAERELDQLRLRNSDDERSTASAQVLEQRLEEALENGRKLESALTALQKERQALVDQVSMQERLVTENKSEIESSMRRVHQLEQDLESASQKRHTEDSRVAGLEAELALKQEEHKQAQSQLEMIVAMFGKLLKPTEDREELAVLESTVEATFVGLRPLGVPVQSLSRVGASFVALQRLEADNKHKVQDLQAEVARLERHSQEFRDGQREENNQDPSLKQSDEEDRSEVEALRLKLTRAEQGIGKLQQFLQEFQNEKKAAIFELQQQLDDSDKEVNIARSQLAKAQAMLLSRPSNPGTPTQGSFQSSSLLALPSESSTSPPHQGQNRESQPASTKASMEYNRALLLNETFRGTERIHHEAVLA</sequence>
<feature type="region of interest" description="Disordered" evidence="2">
    <location>
        <begin position="438"/>
        <end position="459"/>
    </location>
</feature>
<evidence type="ECO:0000256" key="2">
    <source>
        <dbReference type="SAM" id="MobiDB-lite"/>
    </source>
</evidence>
<feature type="compositionally biased region" description="Polar residues" evidence="2">
    <location>
        <begin position="657"/>
        <end position="666"/>
    </location>
</feature>
<dbReference type="AlphaFoldDB" id="A0A9P6IWT1"/>
<keyword evidence="4" id="KW-1185">Reference proteome</keyword>
<comment type="caution">
    <text evidence="3">The sequence shown here is derived from an EMBL/GenBank/DDBJ whole genome shotgun (WGS) entry which is preliminary data.</text>
</comment>
<dbReference type="OrthoDB" id="2444865at2759"/>
<feature type="compositionally biased region" description="Basic and acidic residues" evidence="2">
    <location>
        <begin position="601"/>
        <end position="615"/>
    </location>
</feature>
<feature type="region of interest" description="Disordered" evidence="2">
    <location>
        <begin position="601"/>
        <end position="620"/>
    </location>
</feature>
<keyword evidence="1" id="KW-0175">Coiled coil</keyword>
<feature type="region of interest" description="Disordered" evidence="2">
    <location>
        <begin position="343"/>
        <end position="365"/>
    </location>
</feature>
<feature type="region of interest" description="Disordered" evidence="2">
    <location>
        <begin position="647"/>
        <end position="669"/>
    </location>
</feature>
<feature type="compositionally biased region" description="Low complexity" evidence="2">
    <location>
        <begin position="351"/>
        <end position="365"/>
    </location>
</feature>
<gene>
    <name evidence="3" type="ORF">BGZ70_001014</name>
</gene>
<feature type="compositionally biased region" description="Polar residues" evidence="2">
    <location>
        <begin position="1048"/>
        <end position="1061"/>
    </location>
</feature>
<dbReference type="Proteomes" id="UP000738359">
    <property type="component" value="Unassembled WGS sequence"/>
</dbReference>
<feature type="region of interest" description="Disordered" evidence="2">
    <location>
        <begin position="233"/>
        <end position="253"/>
    </location>
</feature>
<accession>A0A9P6IWT1</accession>
<evidence type="ECO:0000313" key="4">
    <source>
        <dbReference type="Proteomes" id="UP000738359"/>
    </source>
</evidence>